<evidence type="ECO:0000256" key="3">
    <source>
        <dbReference type="ARBA" id="ARBA00022679"/>
    </source>
</evidence>
<keyword evidence="6" id="KW-0067">ATP-binding</keyword>
<dbReference type="Pfam" id="PF00169">
    <property type="entry name" value="PH"/>
    <property type="match status" value="1"/>
</dbReference>
<sequence length="377" mass="43931">MSTVKQIQTGYIVKEGSNVKSWKKRWFVFTTDGNISYYTNRQETCKKGEVDMRHAIKAIKVNGKKLMIEIHFDSSRVFRLKFDDEEVEERWYKSFIEFIEDNKTSQNGFSRYEEIDLNNFNIGNTIMQTDKGSVQTVIYTRTQIKYSMKTLLKLTLNSEEIEYIESIHNSLKLTECPYLCRTCLSFQSENLHFVMNEYPTKKLSEIMNSSILPIPRVKFYATELLLAINALHKCNYIHMEINPETVLITDDGHIFLTTPVGLRASYKCGYNYFAPELLEKKQPTAAVDYWSYGILLFAMAFGEAPFYDTNPSTVCKKIISEPINFPYNTFPEVESFVTELLVKDPSKRNCDFEALKLRPFFVGINFDQFQKKEVSPQ</sequence>
<dbReference type="SUPFAM" id="SSF56112">
    <property type="entry name" value="Protein kinase-like (PK-like)"/>
    <property type="match status" value="1"/>
</dbReference>
<dbReference type="Gene3D" id="2.30.29.30">
    <property type="entry name" value="Pleckstrin-homology domain (PH domain)/Phosphotyrosine-binding domain (PTB)"/>
    <property type="match status" value="1"/>
</dbReference>
<accession>A0A5K1TY76</accession>
<dbReference type="VEuPathDB" id="AmoebaDB:EHI8A_058230"/>
<evidence type="ECO:0000256" key="4">
    <source>
        <dbReference type="ARBA" id="ARBA00022741"/>
    </source>
</evidence>
<reference evidence="9 10" key="1">
    <citation type="submission" date="2016-05" db="EMBL/GenBank/DDBJ databases">
        <title>First whole genome sequencing of Entamoeba histolytica HM1:IMSS-clone-6.</title>
        <authorList>
            <person name="Mukherjee Avik.K."/>
            <person name="Izumyama S."/>
            <person name="Nakada-Tsukui K."/>
            <person name="Nozaki T."/>
        </authorList>
    </citation>
    <scope>NUCLEOTIDE SEQUENCE [LARGE SCALE GENOMIC DNA]</scope>
    <source>
        <strain evidence="9 10">HM1:IMSS clone 6</strain>
    </source>
</reference>
<evidence type="ECO:0000313" key="9">
    <source>
        <dbReference type="EMBL" id="GAT97938.1"/>
    </source>
</evidence>
<dbReference type="InterPro" id="IPR000719">
    <property type="entry name" value="Prot_kinase_dom"/>
</dbReference>
<feature type="domain" description="PH" evidence="7">
    <location>
        <begin position="5"/>
        <end position="100"/>
    </location>
</feature>
<comment type="caution">
    <text evidence="9">The sequence shown here is derived from an EMBL/GenBank/DDBJ whole genome shotgun (WGS) entry which is preliminary data.</text>
</comment>
<dbReference type="FunFam" id="3.30.200.20:FF:001038">
    <property type="entry name" value="PH-protein kinase domain containing protein"/>
    <property type="match status" value="1"/>
</dbReference>
<evidence type="ECO:0000256" key="1">
    <source>
        <dbReference type="ARBA" id="ARBA00006935"/>
    </source>
</evidence>
<dbReference type="PROSITE" id="PS50003">
    <property type="entry name" value="PH_DOMAIN"/>
    <property type="match status" value="1"/>
</dbReference>
<dbReference type="PANTHER" id="PTHR24351">
    <property type="entry name" value="RIBOSOMAL PROTEIN S6 KINASE"/>
    <property type="match status" value="1"/>
</dbReference>
<dbReference type="EMBL" id="BDEQ01000001">
    <property type="protein sequence ID" value="GAT97938.1"/>
    <property type="molecule type" value="Genomic_DNA"/>
</dbReference>
<dbReference type="GO" id="GO:0005524">
    <property type="term" value="F:ATP binding"/>
    <property type="evidence" value="ECO:0007669"/>
    <property type="project" value="UniProtKB-KW"/>
</dbReference>
<dbReference type="OMA" id="APAMICK"/>
<dbReference type="PROSITE" id="PS50011">
    <property type="entry name" value="PROTEIN_KINASE_DOM"/>
    <property type="match status" value="1"/>
</dbReference>
<dbReference type="VEuPathDB" id="AmoebaDB:EHI7A_026460"/>
<evidence type="ECO:0000259" key="8">
    <source>
        <dbReference type="PROSITE" id="PS50011"/>
    </source>
</evidence>
<dbReference type="VEuPathDB" id="AmoebaDB:EHI5A_047970"/>
<organism evidence="9 10">
    <name type="scientific">Entamoeba histolytica</name>
    <dbReference type="NCBI Taxonomy" id="5759"/>
    <lineage>
        <taxon>Eukaryota</taxon>
        <taxon>Amoebozoa</taxon>
        <taxon>Evosea</taxon>
        <taxon>Archamoebae</taxon>
        <taxon>Mastigamoebida</taxon>
        <taxon>Entamoebidae</taxon>
        <taxon>Entamoeba</taxon>
    </lineage>
</organism>
<dbReference type="Pfam" id="PF00069">
    <property type="entry name" value="Pkinase"/>
    <property type="match status" value="1"/>
</dbReference>
<gene>
    <name evidence="9" type="ORF">CL6EHI_197790</name>
</gene>
<protein>
    <submittedName>
        <fullName evidence="9">Ph domain containing protein kinase putative</fullName>
    </submittedName>
</protein>
<evidence type="ECO:0000259" key="7">
    <source>
        <dbReference type="PROSITE" id="PS50003"/>
    </source>
</evidence>
<proteinExistence type="inferred from homology"/>
<evidence type="ECO:0000313" key="10">
    <source>
        <dbReference type="Proteomes" id="UP000078387"/>
    </source>
</evidence>
<dbReference type="VEuPathDB" id="AmoebaDB:KM1_058160"/>
<dbReference type="GO" id="GO:0004674">
    <property type="term" value="F:protein serine/threonine kinase activity"/>
    <property type="evidence" value="ECO:0007669"/>
    <property type="project" value="UniProtKB-KW"/>
</dbReference>
<dbReference type="VEuPathDB" id="AmoebaDB:EHI_197790"/>
<name>A0A5K1TY76_ENTHI</name>
<evidence type="ECO:0000256" key="6">
    <source>
        <dbReference type="ARBA" id="ARBA00022840"/>
    </source>
</evidence>
<dbReference type="Gene3D" id="3.30.200.20">
    <property type="entry name" value="Phosphorylase Kinase, domain 1"/>
    <property type="match status" value="1"/>
</dbReference>
<dbReference type="SMART" id="SM00233">
    <property type="entry name" value="PH"/>
    <property type="match status" value="1"/>
</dbReference>
<dbReference type="InterPro" id="IPR011009">
    <property type="entry name" value="Kinase-like_dom_sf"/>
</dbReference>
<evidence type="ECO:0000256" key="2">
    <source>
        <dbReference type="ARBA" id="ARBA00022527"/>
    </source>
</evidence>
<dbReference type="Gene3D" id="1.10.510.10">
    <property type="entry name" value="Transferase(Phosphotransferase) domain 1"/>
    <property type="match status" value="1"/>
</dbReference>
<keyword evidence="2" id="KW-0723">Serine/threonine-protein kinase</keyword>
<dbReference type="AlphaFoldDB" id="A0A5K1TY76"/>
<keyword evidence="5 9" id="KW-0418">Kinase</keyword>
<keyword evidence="4" id="KW-0547">Nucleotide-binding</keyword>
<dbReference type="SUPFAM" id="SSF50729">
    <property type="entry name" value="PH domain-like"/>
    <property type="match status" value="1"/>
</dbReference>
<dbReference type="FunFam" id="1.10.510.10:FF:001374">
    <property type="entry name" value="PH-protein kinase domain containing protein"/>
    <property type="match status" value="1"/>
</dbReference>
<dbReference type="InterPro" id="IPR011993">
    <property type="entry name" value="PH-like_dom_sf"/>
</dbReference>
<dbReference type="SMART" id="SM00220">
    <property type="entry name" value="S_TKc"/>
    <property type="match status" value="1"/>
</dbReference>
<dbReference type="InterPro" id="IPR001849">
    <property type="entry name" value="PH_domain"/>
</dbReference>
<keyword evidence="3" id="KW-0808">Transferase</keyword>
<comment type="similarity">
    <text evidence="1">Belongs to the protein kinase superfamily. AGC Ser/Thr protein kinase family. RAC subfamily.</text>
</comment>
<evidence type="ECO:0000256" key="5">
    <source>
        <dbReference type="ARBA" id="ARBA00022777"/>
    </source>
</evidence>
<dbReference type="Proteomes" id="UP000078387">
    <property type="component" value="Unassembled WGS sequence"/>
</dbReference>
<feature type="domain" description="Protein kinase" evidence="8">
    <location>
        <begin position="120"/>
        <end position="361"/>
    </location>
</feature>